<protein>
    <recommendedName>
        <fullName evidence="3">C2H2-type domain-containing protein</fullName>
    </recommendedName>
</protein>
<reference evidence="1 2" key="1">
    <citation type="submission" date="2024-04" db="EMBL/GenBank/DDBJ databases">
        <title>Tritrichomonas musculus Genome.</title>
        <authorList>
            <person name="Alves-Ferreira E."/>
            <person name="Grigg M."/>
            <person name="Lorenzi H."/>
            <person name="Galac M."/>
        </authorList>
    </citation>
    <scope>NUCLEOTIDE SEQUENCE [LARGE SCALE GENOMIC DNA]</scope>
    <source>
        <strain evidence="1 2">EAF2021</strain>
    </source>
</reference>
<dbReference type="Proteomes" id="UP001470230">
    <property type="component" value="Unassembled WGS sequence"/>
</dbReference>
<keyword evidence="2" id="KW-1185">Reference proteome</keyword>
<gene>
    <name evidence="1" type="ORF">M9Y10_013061</name>
</gene>
<organism evidence="1 2">
    <name type="scientific">Tritrichomonas musculus</name>
    <dbReference type="NCBI Taxonomy" id="1915356"/>
    <lineage>
        <taxon>Eukaryota</taxon>
        <taxon>Metamonada</taxon>
        <taxon>Parabasalia</taxon>
        <taxon>Tritrichomonadida</taxon>
        <taxon>Tritrichomonadidae</taxon>
        <taxon>Tritrichomonas</taxon>
    </lineage>
</organism>
<proteinExistence type="predicted"/>
<evidence type="ECO:0000313" key="2">
    <source>
        <dbReference type="Proteomes" id="UP001470230"/>
    </source>
</evidence>
<evidence type="ECO:0008006" key="3">
    <source>
        <dbReference type="Google" id="ProtNLM"/>
    </source>
</evidence>
<comment type="caution">
    <text evidence="1">The sequence shown here is derived from an EMBL/GenBank/DDBJ whole genome shotgun (WGS) entry which is preliminary data.</text>
</comment>
<accession>A0ABR2I612</accession>
<dbReference type="EMBL" id="JAPFFF010000019">
    <property type="protein sequence ID" value="KAK8857962.1"/>
    <property type="molecule type" value="Genomic_DNA"/>
</dbReference>
<name>A0ABR2I612_9EUKA</name>
<evidence type="ECO:0000313" key="1">
    <source>
        <dbReference type="EMBL" id="KAK8857962.1"/>
    </source>
</evidence>
<sequence length="229" mass="26244">MFDKDMHLKNLNHKKQRECKICCSCHNVYIYGECQNRSMCPHHFEMSHFLDFNDTCNEIQKIKNGSIRLSNCSSVAVTPGGSNPSCQLEVRCLECNTAFHVYLFHKGHNKSNEVFCQKQNSNKERSKKRSYSAEGSMGSIYAKSLPSSMRLLFERQEIDSDTFGFTMENEFEADSNTEFYGSDFQISNCDEDQDYDIMFSNSSESIVEGYTNLGRYMLDANSIGCLIDV</sequence>